<keyword evidence="1" id="KW-0472">Membrane</keyword>
<dbReference type="Gene3D" id="2.60.40.10">
    <property type="entry name" value="Immunoglobulins"/>
    <property type="match status" value="1"/>
</dbReference>
<dbReference type="InterPro" id="IPR013783">
    <property type="entry name" value="Ig-like_fold"/>
</dbReference>
<evidence type="ECO:0000313" key="2">
    <source>
        <dbReference type="EMBL" id="MBE6505907.1"/>
    </source>
</evidence>
<protein>
    <recommendedName>
        <fullName evidence="4">Adhesin-like protein</fullName>
    </recommendedName>
</protein>
<dbReference type="InterPro" id="IPR008964">
    <property type="entry name" value="Invasin/intimin_cell_adhesion"/>
</dbReference>
<keyword evidence="1" id="KW-0812">Transmembrane</keyword>
<feature type="transmembrane region" description="Helical" evidence="1">
    <location>
        <begin position="6"/>
        <end position="25"/>
    </location>
</feature>
<dbReference type="PROSITE" id="PS51257">
    <property type="entry name" value="PROKAR_LIPOPROTEIN"/>
    <property type="match status" value="1"/>
</dbReference>
<proteinExistence type="predicted"/>
<dbReference type="EMBL" id="SUTE01000076">
    <property type="protein sequence ID" value="MBE6505907.1"/>
    <property type="molecule type" value="Genomic_DNA"/>
</dbReference>
<comment type="caution">
    <text evidence="2">The sequence shown here is derived from an EMBL/GenBank/DDBJ whole genome shotgun (WGS) entry which is preliminary data.</text>
</comment>
<reference evidence="2" key="1">
    <citation type="submission" date="2019-04" db="EMBL/GenBank/DDBJ databases">
        <title>Evolution of Biomass-Degrading Anaerobic Consortia Revealed by Metagenomics.</title>
        <authorList>
            <person name="Peng X."/>
        </authorList>
    </citation>
    <scope>NUCLEOTIDE SEQUENCE</scope>
    <source>
        <strain evidence="2">SIG12</strain>
    </source>
</reference>
<gene>
    <name evidence="2" type="ORF">E7Z73_09290</name>
</gene>
<sequence>MNIKNLILIIAIIVVVVGACVFLISHIPHPKADSKIVMTSNATLTEGDNFTVKLTDLNGTPLSNQKINVTIVSGSNGSLQKSLVSDAKGEAGFEVDTSAIGNCAVMVKYAGNDEFNGCNMTENVRIEQKVVIINTNSTNILANNTTYSSVETYEDNYNYYYEGDVQTYVD</sequence>
<dbReference type="AlphaFoldDB" id="A0A8T3VDU3"/>
<evidence type="ECO:0000313" key="3">
    <source>
        <dbReference type="Proteomes" id="UP000762703"/>
    </source>
</evidence>
<evidence type="ECO:0008006" key="4">
    <source>
        <dbReference type="Google" id="ProtNLM"/>
    </source>
</evidence>
<keyword evidence="1" id="KW-1133">Transmembrane helix</keyword>
<organism evidence="2 3">
    <name type="scientific">Methanobrevibacter millerae</name>
    <dbReference type="NCBI Taxonomy" id="230361"/>
    <lineage>
        <taxon>Archaea</taxon>
        <taxon>Methanobacteriati</taxon>
        <taxon>Methanobacteriota</taxon>
        <taxon>Methanomada group</taxon>
        <taxon>Methanobacteria</taxon>
        <taxon>Methanobacteriales</taxon>
        <taxon>Methanobacteriaceae</taxon>
        <taxon>Methanobrevibacter</taxon>
    </lineage>
</organism>
<dbReference type="Proteomes" id="UP000762703">
    <property type="component" value="Unassembled WGS sequence"/>
</dbReference>
<dbReference type="RefSeq" id="WP_303737559.1">
    <property type="nucleotide sequence ID" value="NZ_SUTE01000076.1"/>
</dbReference>
<dbReference type="SUPFAM" id="SSF49373">
    <property type="entry name" value="Invasin/intimin cell-adhesion fragments"/>
    <property type="match status" value="1"/>
</dbReference>
<name>A0A8T3VDU3_9EURY</name>
<accession>A0A8T3VDU3</accession>
<evidence type="ECO:0000256" key="1">
    <source>
        <dbReference type="SAM" id="Phobius"/>
    </source>
</evidence>